<keyword evidence="6" id="KW-1185">Reference proteome</keyword>
<dbReference type="SUPFAM" id="SSF53756">
    <property type="entry name" value="UDP-Glycosyltransferase/glycogen phosphorylase"/>
    <property type="match status" value="1"/>
</dbReference>
<dbReference type="GO" id="GO:0035251">
    <property type="term" value="F:UDP-glucosyltransferase activity"/>
    <property type="evidence" value="ECO:0007669"/>
    <property type="project" value="InterPro"/>
</dbReference>
<dbReference type="InterPro" id="IPR035595">
    <property type="entry name" value="UDP_glycos_trans_CS"/>
</dbReference>
<comment type="caution">
    <text evidence="5">The sequence shown here is derived from an EMBL/GenBank/DDBJ whole genome shotgun (WGS) entry which is preliminary data.</text>
</comment>
<evidence type="ECO:0000256" key="1">
    <source>
        <dbReference type="ARBA" id="ARBA00009995"/>
    </source>
</evidence>
<proteinExistence type="inferred from homology"/>
<organism evidence="5 6">
    <name type="scientific">Tripterygium wilfordii</name>
    <name type="common">Thunder God vine</name>
    <dbReference type="NCBI Taxonomy" id="458696"/>
    <lineage>
        <taxon>Eukaryota</taxon>
        <taxon>Viridiplantae</taxon>
        <taxon>Streptophyta</taxon>
        <taxon>Embryophyta</taxon>
        <taxon>Tracheophyta</taxon>
        <taxon>Spermatophyta</taxon>
        <taxon>Magnoliopsida</taxon>
        <taxon>eudicotyledons</taxon>
        <taxon>Gunneridae</taxon>
        <taxon>Pentapetalae</taxon>
        <taxon>rosids</taxon>
        <taxon>fabids</taxon>
        <taxon>Celastrales</taxon>
        <taxon>Celastraceae</taxon>
        <taxon>Tripterygium</taxon>
    </lineage>
</organism>
<comment type="similarity">
    <text evidence="1 4">Belongs to the UDP-glycosyltransferase family.</text>
</comment>
<evidence type="ECO:0000256" key="2">
    <source>
        <dbReference type="ARBA" id="ARBA00022676"/>
    </source>
</evidence>
<dbReference type="EMBL" id="JAAARO010000011">
    <property type="protein sequence ID" value="KAF5740712.1"/>
    <property type="molecule type" value="Genomic_DNA"/>
</dbReference>
<dbReference type="PROSITE" id="PS00375">
    <property type="entry name" value="UDPGT"/>
    <property type="match status" value="1"/>
</dbReference>
<dbReference type="InterPro" id="IPR002213">
    <property type="entry name" value="UDP_glucos_trans"/>
</dbReference>
<evidence type="ECO:0000313" key="5">
    <source>
        <dbReference type="EMBL" id="KAF5740712.1"/>
    </source>
</evidence>
<dbReference type="PANTHER" id="PTHR48049">
    <property type="entry name" value="GLYCOSYLTRANSFERASE"/>
    <property type="match status" value="1"/>
</dbReference>
<dbReference type="Pfam" id="PF00201">
    <property type="entry name" value="UDPGT"/>
    <property type="match status" value="1"/>
</dbReference>
<dbReference type="AlphaFoldDB" id="A0A7J7D2Z0"/>
<evidence type="ECO:0000256" key="3">
    <source>
        <dbReference type="ARBA" id="ARBA00022679"/>
    </source>
</evidence>
<reference evidence="5 6" key="1">
    <citation type="journal article" date="2020" name="Nat. Commun.">
        <title>Genome of Tripterygium wilfordii and identification of cytochrome P450 involved in triptolide biosynthesis.</title>
        <authorList>
            <person name="Tu L."/>
            <person name="Su P."/>
            <person name="Zhang Z."/>
            <person name="Gao L."/>
            <person name="Wang J."/>
            <person name="Hu T."/>
            <person name="Zhou J."/>
            <person name="Zhang Y."/>
            <person name="Zhao Y."/>
            <person name="Liu Y."/>
            <person name="Song Y."/>
            <person name="Tong Y."/>
            <person name="Lu Y."/>
            <person name="Yang J."/>
            <person name="Xu C."/>
            <person name="Jia M."/>
            <person name="Peters R.J."/>
            <person name="Huang L."/>
            <person name="Gao W."/>
        </authorList>
    </citation>
    <scope>NUCLEOTIDE SEQUENCE [LARGE SCALE GENOMIC DNA]</scope>
    <source>
        <strain evidence="6">cv. XIE 37</strain>
        <tissue evidence="5">Leaf</tissue>
    </source>
</reference>
<accession>A0A7J7D2Z0</accession>
<name>A0A7J7D2Z0_TRIWF</name>
<sequence length="364" mass="40903">MDHTEGDIELLFQDLKPDVVLFDVAHWMPMLARRLGIKSVRYDITCSVMTSYVSSLARFRENKYTEADLMEPPSGFPSSSIKLSNREARSFAKVSVMEFGSRIRFVDRQYKCLSECDALGFKTCKEIEGPFAEYLGSQFGKPVMLSGPIIPEQTTSTLDEKWEKWLGGFKPNSIIYCALGSECNLQKDQFQELVLGLELTGMPFLAALKPPPGLESVESALPEGFEERIQGRGVVYGGWIQQQLILEHPSIGCFITHCGTGSLSEALINKCQIVLLPQIWDQIINARLMGIVLKVGVEVDRGEEDGFFTMESVYKAVRAVMDKDSEIATVVRANHAKFRELLLNKDFEPSYINDFIEMLVALLK</sequence>
<keyword evidence="2 4" id="KW-0328">Glycosyltransferase</keyword>
<keyword evidence="3 4" id="KW-0808">Transferase</keyword>
<dbReference type="InterPro" id="IPR050481">
    <property type="entry name" value="UDP-glycosyltransf_plant"/>
</dbReference>
<protein>
    <submittedName>
        <fullName evidence="5">UGTPg34</fullName>
    </submittedName>
</protein>
<evidence type="ECO:0000256" key="4">
    <source>
        <dbReference type="RuleBase" id="RU003718"/>
    </source>
</evidence>
<evidence type="ECO:0000313" key="6">
    <source>
        <dbReference type="Proteomes" id="UP000593562"/>
    </source>
</evidence>
<dbReference type="CDD" id="cd03784">
    <property type="entry name" value="GT1_Gtf-like"/>
    <property type="match status" value="1"/>
</dbReference>
<dbReference type="FunFam" id="3.40.50.2000:FF:000037">
    <property type="entry name" value="Glycosyltransferase"/>
    <property type="match status" value="1"/>
</dbReference>
<dbReference type="Gene3D" id="3.40.50.2000">
    <property type="entry name" value="Glycogen Phosphorylase B"/>
    <property type="match status" value="2"/>
</dbReference>
<gene>
    <name evidence="5" type="ORF">HS088_TW11G00789</name>
</gene>
<dbReference type="PANTHER" id="PTHR48049:SF34">
    <property type="entry name" value="UDP-GLYCOSYLTRANSFERASE 79B30-LIKE"/>
    <property type="match status" value="1"/>
</dbReference>
<dbReference type="Proteomes" id="UP000593562">
    <property type="component" value="Unassembled WGS sequence"/>
</dbReference>
<dbReference type="InParanoid" id="A0A7J7D2Z0"/>